<protein>
    <submittedName>
        <fullName evidence="1">Thiazole biosynthetic enzyme Thi4 family</fullName>
    </submittedName>
</protein>
<gene>
    <name evidence="1" type="ORF">C2845_PM01G41370</name>
</gene>
<reference evidence="2" key="1">
    <citation type="journal article" date="2019" name="Nat. Commun.">
        <title>The genome of broomcorn millet.</title>
        <authorList>
            <person name="Zou C."/>
            <person name="Miki D."/>
            <person name="Li D."/>
            <person name="Tang Q."/>
            <person name="Xiao L."/>
            <person name="Rajput S."/>
            <person name="Deng P."/>
            <person name="Jia W."/>
            <person name="Huang R."/>
            <person name="Zhang M."/>
            <person name="Sun Y."/>
            <person name="Hu J."/>
            <person name="Fu X."/>
            <person name="Schnable P.S."/>
            <person name="Li F."/>
            <person name="Zhang H."/>
            <person name="Feng B."/>
            <person name="Zhu X."/>
            <person name="Liu R."/>
            <person name="Schnable J.C."/>
            <person name="Zhu J.-K."/>
            <person name="Zhang H."/>
        </authorList>
    </citation>
    <scope>NUCLEOTIDE SEQUENCE [LARGE SCALE GENOMIC DNA]</scope>
</reference>
<comment type="caution">
    <text evidence="1">The sequence shown here is derived from an EMBL/GenBank/DDBJ whole genome shotgun (WGS) entry which is preliminary data.</text>
</comment>
<name>A0A3L6TFY3_PANMI</name>
<dbReference type="AlphaFoldDB" id="A0A3L6TFY3"/>
<dbReference type="EMBL" id="PQIB02000001">
    <property type="protein sequence ID" value="RLN39259.1"/>
    <property type="molecule type" value="Genomic_DNA"/>
</dbReference>
<evidence type="ECO:0000313" key="2">
    <source>
        <dbReference type="Proteomes" id="UP000275267"/>
    </source>
</evidence>
<evidence type="ECO:0000313" key="1">
    <source>
        <dbReference type="EMBL" id="RLN39259.1"/>
    </source>
</evidence>
<sequence>MEECCAKLLTTDRVRDERAPAVKACRLPLLSWLLPWACRLLPGSVVPRIGMWNSSPSWSRIWQDFAGVIECSSLIVTVFVCKGKKQLFDLILFEDYILRIRFPAAPRAPSSIVVATPRAAGPICASISSSTPPYDLTSFHFSPIKESIVAREMTRRYDRHDHPRRQRRRHRGRRLCGALLRVQALQGPLRQHRHCGAVKPRGCSLIGAFPSVGSSSATKSSTYTTYEMRCTHP</sequence>
<dbReference type="STRING" id="4540.A0A3L6TFY3"/>
<dbReference type="Gene3D" id="6.10.250.2840">
    <property type="match status" value="1"/>
</dbReference>
<keyword evidence="2" id="KW-1185">Reference proteome</keyword>
<accession>A0A3L6TFY3</accession>
<proteinExistence type="predicted"/>
<organism evidence="1 2">
    <name type="scientific">Panicum miliaceum</name>
    <name type="common">Proso millet</name>
    <name type="synonym">Broomcorn millet</name>
    <dbReference type="NCBI Taxonomy" id="4540"/>
    <lineage>
        <taxon>Eukaryota</taxon>
        <taxon>Viridiplantae</taxon>
        <taxon>Streptophyta</taxon>
        <taxon>Embryophyta</taxon>
        <taxon>Tracheophyta</taxon>
        <taxon>Spermatophyta</taxon>
        <taxon>Magnoliopsida</taxon>
        <taxon>Liliopsida</taxon>
        <taxon>Poales</taxon>
        <taxon>Poaceae</taxon>
        <taxon>PACMAD clade</taxon>
        <taxon>Panicoideae</taxon>
        <taxon>Panicodae</taxon>
        <taxon>Paniceae</taxon>
        <taxon>Panicinae</taxon>
        <taxon>Panicum</taxon>
        <taxon>Panicum sect. Panicum</taxon>
    </lineage>
</organism>
<dbReference type="Proteomes" id="UP000275267">
    <property type="component" value="Unassembled WGS sequence"/>
</dbReference>